<dbReference type="PANTHER" id="PTHR30432:SF1">
    <property type="entry name" value="DNA-BINDING TRANSCRIPTIONAL DUAL REGULATOR MODE"/>
    <property type="match status" value="1"/>
</dbReference>
<dbReference type="InterPro" id="IPR004606">
    <property type="entry name" value="Mop_domain"/>
</dbReference>
<organism evidence="4 6">
    <name type="scientific">Yersinia kristensenii</name>
    <dbReference type="NCBI Taxonomy" id="28152"/>
    <lineage>
        <taxon>Bacteria</taxon>
        <taxon>Pseudomonadati</taxon>
        <taxon>Pseudomonadota</taxon>
        <taxon>Gammaproteobacteria</taxon>
        <taxon>Enterobacterales</taxon>
        <taxon>Yersiniaceae</taxon>
        <taxon>Yersinia</taxon>
    </lineage>
</organism>
<keyword evidence="7" id="KW-1185">Reference proteome</keyword>
<feature type="domain" description="Mop" evidence="3">
    <location>
        <begin position="74"/>
        <end position="140"/>
    </location>
</feature>
<keyword evidence="1 2" id="KW-0500">Molybdenum</keyword>
<dbReference type="RefSeq" id="WP_049560664.1">
    <property type="nucleotide sequence ID" value="NZ_CABHXR010000048.1"/>
</dbReference>
<evidence type="ECO:0000313" key="6">
    <source>
        <dbReference type="Proteomes" id="UP000045824"/>
    </source>
</evidence>
<dbReference type="GO" id="GO:0015689">
    <property type="term" value="P:molybdate ion transport"/>
    <property type="evidence" value="ECO:0007669"/>
    <property type="project" value="InterPro"/>
</dbReference>
<sequence>MSISARNQLSGTVHAIVEGSVNDEVVLSLDGGEKLTTVITKTSCKALGLSVGKPAIALVKAPWVILASLDCGLNFSARNQFTGKVQTVSKGAINSTVKVVTVNGLALISVITNESLEEMALSVGSEVTALFKASSVILATKKA</sequence>
<dbReference type="AlphaFoldDB" id="A0A0T9L8H4"/>
<name>A0A0T9L8H4_YERKR</name>
<evidence type="ECO:0000313" key="4">
    <source>
        <dbReference type="EMBL" id="CNE65244.1"/>
    </source>
</evidence>
<evidence type="ECO:0000256" key="1">
    <source>
        <dbReference type="ARBA" id="ARBA00022505"/>
    </source>
</evidence>
<dbReference type="InterPro" id="IPR051815">
    <property type="entry name" value="Molybdate_resp_trans_reg"/>
</dbReference>
<dbReference type="Proteomes" id="UP000045824">
    <property type="component" value="Unassembled WGS sequence"/>
</dbReference>
<protein>
    <submittedName>
        <fullName evidence="4">DNA-binding transcriptional regulator ModE</fullName>
    </submittedName>
    <submittedName>
        <fullName evidence="5">Transporter</fullName>
    </submittedName>
</protein>
<dbReference type="Proteomes" id="UP000195840">
    <property type="component" value="Unassembled WGS sequence"/>
</dbReference>
<dbReference type="InterPro" id="IPR008995">
    <property type="entry name" value="Mo/tungstate-bd_C_term_dom"/>
</dbReference>
<evidence type="ECO:0000313" key="7">
    <source>
        <dbReference type="Proteomes" id="UP000195840"/>
    </source>
</evidence>
<reference evidence="4 6" key="1">
    <citation type="submission" date="2015-03" db="EMBL/GenBank/DDBJ databases">
        <authorList>
            <person name="Murphy D."/>
        </authorList>
    </citation>
    <scope>NUCLEOTIDE SEQUENCE [LARGE SCALE GENOMIC DNA]</scope>
    <source>
        <strain evidence="4 6">FCF326</strain>
    </source>
</reference>
<accession>A0A0T9L8H4</accession>
<dbReference type="EMBL" id="CPYI01000006">
    <property type="protein sequence ID" value="CNE65244.1"/>
    <property type="molecule type" value="Genomic_DNA"/>
</dbReference>
<reference evidence="5 7" key="2">
    <citation type="submission" date="2017-05" db="EMBL/GenBank/DDBJ databases">
        <title>Whole genome sequencing of Yersinia kristensenii.</title>
        <authorList>
            <person name="Campioni F."/>
        </authorList>
    </citation>
    <scope>NUCLEOTIDE SEQUENCE [LARGE SCALE GENOMIC DNA]</scope>
    <source>
        <strain evidence="5 7">CFSAN060538</strain>
    </source>
</reference>
<dbReference type="Pfam" id="PF03459">
    <property type="entry name" value="TOBE"/>
    <property type="match status" value="2"/>
</dbReference>
<dbReference type="InterPro" id="IPR005116">
    <property type="entry name" value="Transp-assoc_OB_typ1"/>
</dbReference>
<dbReference type="PROSITE" id="PS51866">
    <property type="entry name" value="MOP"/>
    <property type="match status" value="2"/>
</dbReference>
<dbReference type="PANTHER" id="PTHR30432">
    <property type="entry name" value="TRANSCRIPTIONAL REGULATOR MODE"/>
    <property type="match status" value="1"/>
</dbReference>
<dbReference type="NCBIfam" id="TIGR00638">
    <property type="entry name" value="Mop"/>
    <property type="match status" value="2"/>
</dbReference>
<gene>
    <name evidence="4" type="primary">modE_2</name>
    <name evidence="5" type="ORF">CBW52_06715</name>
    <name evidence="4" type="ORF">ERS008491_01882</name>
</gene>
<evidence type="ECO:0000259" key="3">
    <source>
        <dbReference type="PROSITE" id="PS51866"/>
    </source>
</evidence>
<dbReference type="Gene3D" id="2.40.50.100">
    <property type="match status" value="2"/>
</dbReference>
<dbReference type="SUPFAM" id="SSF50331">
    <property type="entry name" value="MOP-like"/>
    <property type="match status" value="2"/>
</dbReference>
<proteinExistence type="predicted"/>
<dbReference type="GO" id="GO:0003677">
    <property type="term" value="F:DNA binding"/>
    <property type="evidence" value="ECO:0007669"/>
    <property type="project" value="UniProtKB-KW"/>
</dbReference>
<feature type="domain" description="Mop" evidence="3">
    <location>
        <begin position="2"/>
        <end position="68"/>
    </location>
</feature>
<dbReference type="EMBL" id="NHOG01000008">
    <property type="protein sequence ID" value="OVZ82007.1"/>
    <property type="molecule type" value="Genomic_DNA"/>
</dbReference>
<evidence type="ECO:0000256" key="2">
    <source>
        <dbReference type="PROSITE-ProRule" id="PRU01213"/>
    </source>
</evidence>
<evidence type="ECO:0000313" key="5">
    <source>
        <dbReference type="EMBL" id="OVZ82007.1"/>
    </source>
</evidence>
<keyword evidence="4" id="KW-0238">DNA-binding</keyword>